<keyword evidence="2" id="KW-0812">Transmembrane</keyword>
<comment type="caution">
    <text evidence="5">The sequence shown here is derived from an EMBL/GenBank/DDBJ whole genome shotgun (WGS) entry which is preliminary data.</text>
</comment>
<reference evidence="5 6" key="1">
    <citation type="submission" date="2024-01" db="EMBL/GenBank/DDBJ databases">
        <title>Multi-omics insights into the function and evolution of sodium benzoate biodegradation pathways in Benzoatithermus flavus gen. nov., sp. nov. from hot spring.</title>
        <authorList>
            <person name="Hu C.-J."/>
            <person name="Li W.-J."/>
        </authorList>
    </citation>
    <scope>NUCLEOTIDE SEQUENCE [LARGE SCALE GENOMIC DNA]</scope>
    <source>
        <strain evidence="5 6">SYSU G07066</strain>
    </source>
</reference>
<dbReference type="Proteomes" id="UP001375743">
    <property type="component" value="Unassembled WGS sequence"/>
</dbReference>
<accession>A0ABU8XV28</accession>
<proteinExistence type="predicted"/>
<gene>
    <name evidence="5" type="ORF">U1T56_14010</name>
</gene>
<dbReference type="RefSeq" id="WP_418160121.1">
    <property type="nucleotide sequence ID" value="NZ_JBBLZC010000013.1"/>
</dbReference>
<keyword evidence="6" id="KW-1185">Reference proteome</keyword>
<evidence type="ECO:0000313" key="6">
    <source>
        <dbReference type="Proteomes" id="UP001375743"/>
    </source>
</evidence>
<sequence length="230" mass="24406">MPSAVVIGMPMKLDDETLMAYADGTLEPERLHAVEEALAGDAAARATVERFRATGALLALAYPEEPVPELLERRVRAMVRPHIGRRQRWTLPLAAGVALTLGLVAGWSVARHGVDPLTAALGRTPSGESREIADGRAITPTATFRDTAGRWCRAFEEVRARGKALGAACREADGAWRLVLLVPEGVAMSGDGYAPAGEEPSPGDALLATLRAGEPVDAATERALIRGGWR</sequence>
<evidence type="ECO:0000256" key="3">
    <source>
        <dbReference type="ARBA" id="ARBA00022989"/>
    </source>
</evidence>
<dbReference type="InterPro" id="IPR051474">
    <property type="entry name" value="Anti-sigma-K/W_factor"/>
</dbReference>
<dbReference type="PANTHER" id="PTHR37461">
    <property type="entry name" value="ANTI-SIGMA-K FACTOR RSKA"/>
    <property type="match status" value="1"/>
</dbReference>
<keyword evidence="4" id="KW-0472">Membrane</keyword>
<dbReference type="PANTHER" id="PTHR37461:SF1">
    <property type="entry name" value="ANTI-SIGMA-K FACTOR RSKA"/>
    <property type="match status" value="1"/>
</dbReference>
<dbReference type="Gene3D" id="1.10.10.1320">
    <property type="entry name" value="Anti-sigma factor, zinc-finger domain"/>
    <property type="match status" value="1"/>
</dbReference>
<evidence type="ECO:0000256" key="2">
    <source>
        <dbReference type="ARBA" id="ARBA00022692"/>
    </source>
</evidence>
<organism evidence="5 6">
    <name type="scientific">Benzoatithermus flavus</name>
    <dbReference type="NCBI Taxonomy" id="3108223"/>
    <lineage>
        <taxon>Bacteria</taxon>
        <taxon>Pseudomonadati</taxon>
        <taxon>Pseudomonadota</taxon>
        <taxon>Alphaproteobacteria</taxon>
        <taxon>Geminicoccales</taxon>
        <taxon>Geminicoccaceae</taxon>
        <taxon>Benzoatithermus</taxon>
    </lineage>
</organism>
<keyword evidence="3" id="KW-1133">Transmembrane helix</keyword>
<evidence type="ECO:0000313" key="5">
    <source>
        <dbReference type="EMBL" id="MEK0084273.1"/>
    </source>
</evidence>
<dbReference type="EMBL" id="JBBLZC010000013">
    <property type="protein sequence ID" value="MEK0084273.1"/>
    <property type="molecule type" value="Genomic_DNA"/>
</dbReference>
<dbReference type="InterPro" id="IPR041916">
    <property type="entry name" value="Anti_sigma_zinc_sf"/>
</dbReference>
<evidence type="ECO:0000256" key="4">
    <source>
        <dbReference type="ARBA" id="ARBA00023136"/>
    </source>
</evidence>
<name>A0ABU8XV28_9PROT</name>
<comment type="subcellular location">
    <subcellularLocation>
        <location evidence="1">Membrane</location>
        <topology evidence="1">Single-pass membrane protein</topology>
    </subcellularLocation>
</comment>
<evidence type="ECO:0008006" key="7">
    <source>
        <dbReference type="Google" id="ProtNLM"/>
    </source>
</evidence>
<evidence type="ECO:0000256" key="1">
    <source>
        <dbReference type="ARBA" id="ARBA00004167"/>
    </source>
</evidence>
<protein>
    <recommendedName>
        <fullName evidence="7">Anti-sigma factor</fullName>
    </recommendedName>
</protein>